<evidence type="ECO:0000313" key="2">
    <source>
        <dbReference type="EMBL" id="ATV69413.1"/>
    </source>
</evidence>
<feature type="transmembrane region" description="Helical" evidence="1">
    <location>
        <begin position="37"/>
        <end position="58"/>
    </location>
</feature>
<sequence length="101" mass="11867">MSTWALIGLSMALLIAGFNIGYDCRHKKLFFNRSKKYRYWISCFYSVNGVGSVGGWAFDFDLEMNSSQLKVFKEKQIKNLKNQFKTTDVEFEIIDFKRLKD</sequence>
<gene>
    <name evidence="2" type="ORF">CTM98_01230</name>
</gene>
<keyword evidence="1" id="KW-0812">Transmembrane</keyword>
<name>A0A2D3PNY8_9FUSO</name>
<dbReference type="RefSeq" id="WP_100025779.1">
    <property type="nucleotide sequence ID" value="NZ_CP024704.1"/>
</dbReference>
<dbReference type="EMBL" id="CP024704">
    <property type="protein sequence ID" value="ATV69413.1"/>
    <property type="molecule type" value="Genomic_DNA"/>
</dbReference>
<evidence type="ECO:0000313" key="3">
    <source>
        <dbReference type="Proteomes" id="UP000230781"/>
    </source>
</evidence>
<accession>A0A2D3PNY8</accession>
<dbReference type="Proteomes" id="UP000230781">
    <property type="component" value="Chromosome"/>
</dbReference>
<organism evidence="2 3">
    <name type="scientific">Fusobacterium pseudoperiodonticum</name>
    <dbReference type="NCBI Taxonomy" id="2663009"/>
    <lineage>
        <taxon>Bacteria</taxon>
        <taxon>Fusobacteriati</taxon>
        <taxon>Fusobacteriota</taxon>
        <taxon>Fusobacteriia</taxon>
        <taxon>Fusobacteriales</taxon>
        <taxon>Fusobacteriaceae</taxon>
        <taxon>Fusobacterium</taxon>
    </lineage>
</organism>
<dbReference type="AlphaFoldDB" id="A0A2D3PNY8"/>
<proteinExistence type="predicted"/>
<feature type="transmembrane region" description="Helical" evidence="1">
    <location>
        <begin position="6"/>
        <end position="25"/>
    </location>
</feature>
<keyword evidence="1" id="KW-0472">Membrane</keyword>
<reference evidence="2 3" key="1">
    <citation type="submission" date="2017-11" db="EMBL/GenBank/DDBJ databases">
        <title>Genome sequencing of Fusobacterium periodonticum KCOM 2555.</title>
        <authorList>
            <person name="Kook J.-K."/>
            <person name="Park S.-N."/>
            <person name="Lim Y.K."/>
        </authorList>
    </citation>
    <scope>NUCLEOTIDE SEQUENCE [LARGE SCALE GENOMIC DNA]</scope>
    <source>
        <strain evidence="2 3">KCOM 2555</strain>
    </source>
</reference>
<evidence type="ECO:0000256" key="1">
    <source>
        <dbReference type="SAM" id="Phobius"/>
    </source>
</evidence>
<keyword evidence="1" id="KW-1133">Transmembrane helix</keyword>
<protein>
    <submittedName>
        <fullName evidence="2">Uncharacterized protein</fullName>
    </submittedName>
</protein>